<dbReference type="AlphaFoldDB" id="A0A1A8XKN5"/>
<dbReference type="Gene3D" id="3.30.70.1290">
    <property type="entry name" value="Transposase IS200-like"/>
    <property type="match status" value="1"/>
</dbReference>
<keyword evidence="3" id="KW-1185">Reference proteome</keyword>
<dbReference type="Pfam" id="PF01797">
    <property type="entry name" value="Y1_Tnp"/>
    <property type="match status" value="1"/>
</dbReference>
<feature type="domain" description="Transposase IS200-like" evidence="1">
    <location>
        <begin position="11"/>
        <end position="129"/>
    </location>
</feature>
<protein>
    <submittedName>
        <fullName evidence="2">Transposase</fullName>
    </submittedName>
</protein>
<dbReference type="GO" id="GO:0006313">
    <property type="term" value="P:DNA transposition"/>
    <property type="evidence" value="ECO:0007669"/>
    <property type="project" value="InterPro"/>
</dbReference>
<dbReference type="RefSeq" id="WP_186409816.1">
    <property type="nucleotide sequence ID" value="NZ_FLQY01000035.1"/>
</dbReference>
<reference evidence="2 3" key="1">
    <citation type="submission" date="2016-06" db="EMBL/GenBank/DDBJ databases">
        <authorList>
            <person name="Kjaerup R.B."/>
            <person name="Dalgaard T.S."/>
            <person name="Juul-Madsen H.R."/>
        </authorList>
    </citation>
    <scope>NUCLEOTIDE SEQUENCE [LARGE SCALE GENOMIC DNA]</scope>
    <source>
        <strain evidence="2">2</strain>
    </source>
</reference>
<dbReference type="EMBL" id="FLQY01000035">
    <property type="protein sequence ID" value="SBT04508.1"/>
    <property type="molecule type" value="Genomic_DNA"/>
</dbReference>
<proteinExistence type="predicted"/>
<dbReference type="Proteomes" id="UP000199600">
    <property type="component" value="Unassembled WGS sequence"/>
</dbReference>
<dbReference type="SUPFAM" id="SSF143422">
    <property type="entry name" value="Transposase IS200-like"/>
    <property type="match status" value="1"/>
</dbReference>
<evidence type="ECO:0000313" key="3">
    <source>
        <dbReference type="Proteomes" id="UP000199600"/>
    </source>
</evidence>
<dbReference type="GO" id="GO:0004803">
    <property type="term" value="F:transposase activity"/>
    <property type="evidence" value="ECO:0007669"/>
    <property type="project" value="InterPro"/>
</dbReference>
<dbReference type="NCBIfam" id="NF033573">
    <property type="entry name" value="transpos_IS200"/>
    <property type="match status" value="1"/>
</dbReference>
<dbReference type="SMART" id="SM01321">
    <property type="entry name" value="Y1_Tnp"/>
    <property type="match status" value="1"/>
</dbReference>
<name>A0A1A8XKN5_9RHOO</name>
<dbReference type="PANTHER" id="PTHR33360">
    <property type="entry name" value="TRANSPOSASE FOR INSERTION SEQUENCE ELEMENT IS200"/>
    <property type="match status" value="1"/>
</dbReference>
<dbReference type="PANTHER" id="PTHR33360:SF2">
    <property type="entry name" value="TRANSPOSASE FOR INSERTION SEQUENCE ELEMENT IS200"/>
    <property type="match status" value="1"/>
</dbReference>
<organism evidence="2 3">
    <name type="scientific">Candidatus Propionivibrio aalborgensis</name>
    <dbReference type="NCBI Taxonomy" id="1860101"/>
    <lineage>
        <taxon>Bacteria</taxon>
        <taxon>Pseudomonadati</taxon>
        <taxon>Pseudomonadota</taxon>
        <taxon>Betaproteobacteria</taxon>
        <taxon>Rhodocyclales</taxon>
        <taxon>Rhodocyclaceae</taxon>
        <taxon>Propionivibrio</taxon>
    </lineage>
</organism>
<evidence type="ECO:0000313" key="2">
    <source>
        <dbReference type="EMBL" id="SBT04508.1"/>
    </source>
</evidence>
<evidence type="ECO:0000259" key="1">
    <source>
        <dbReference type="SMART" id="SM01321"/>
    </source>
</evidence>
<dbReference type="GO" id="GO:0003677">
    <property type="term" value="F:DNA binding"/>
    <property type="evidence" value="ECO:0007669"/>
    <property type="project" value="InterPro"/>
</dbReference>
<gene>
    <name evidence="2" type="primary">tnpA</name>
    <name evidence="2" type="ORF">PROAA_130026</name>
</gene>
<dbReference type="InterPro" id="IPR002686">
    <property type="entry name" value="Transposase_17"/>
</dbReference>
<sequence length="143" mass="16922">MDKFESLSHTAWDCKYHVIFIPKRRRRTLYGELRKHLGEVFRKLAAQKESQIVEGHLMPDHVHMMIAIPPKYAVSQVIGFIKGKSAIHLARVYGERKRNFVGQHFWARGYFVSTVGRDEAVVREYIKKQEQEDERLDQLGLWR</sequence>
<dbReference type="InterPro" id="IPR036515">
    <property type="entry name" value="Transposase_17_sf"/>
</dbReference>
<accession>A0A1A8XKN5</accession>